<evidence type="ECO:0000313" key="2">
    <source>
        <dbReference type="Proteomes" id="UP000322524"/>
    </source>
</evidence>
<dbReference type="RefSeq" id="WP_148990250.1">
    <property type="nucleotide sequence ID" value="NZ_VTEV01000016.1"/>
</dbReference>
<organism evidence="1 2">
    <name type="scientific">Sutcliffiella horikoshii</name>
    <dbReference type="NCBI Taxonomy" id="79883"/>
    <lineage>
        <taxon>Bacteria</taxon>
        <taxon>Bacillati</taxon>
        <taxon>Bacillota</taxon>
        <taxon>Bacilli</taxon>
        <taxon>Bacillales</taxon>
        <taxon>Bacillaceae</taxon>
        <taxon>Sutcliffiella</taxon>
    </lineage>
</organism>
<evidence type="ECO:0000313" key="1">
    <source>
        <dbReference type="EMBL" id="TYS59523.1"/>
    </source>
</evidence>
<dbReference type="Proteomes" id="UP000322524">
    <property type="component" value="Unassembled WGS sequence"/>
</dbReference>
<dbReference type="AlphaFoldDB" id="A0A5D4S760"/>
<comment type="caution">
    <text evidence="1">The sequence shown here is derived from an EMBL/GenBank/DDBJ whole genome shotgun (WGS) entry which is preliminary data.</text>
</comment>
<reference evidence="1 2" key="1">
    <citation type="submission" date="2019-08" db="EMBL/GenBank/DDBJ databases">
        <title>Bacillus genomes from the desert of Cuatro Cienegas, Coahuila.</title>
        <authorList>
            <person name="Olmedo-Alvarez G."/>
        </authorList>
    </citation>
    <scope>NUCLEOTIDE SEQUENCE [LARGE SCALE GENOMIC DNA]</scope>
    <source>
        <strain evidence="1 2">CH28_1T</strain>
    </source>
</reference>
<dbReference type="EMBL" id="VTEV01000016">
    <property type="protein sequence ID" value="TYS59523.1"/>
    <property type="molecule type" value="Genomic_DNA"/>
</dbReference>
<sequence length="233" mass="28141">MPSKFSPTTPVEYVPFDFGGYFDSMKEYFGEYTFFEKWKRYWMEIFHEQDEKLKRYIKMFPNTNPIMQRAAQHPSLMLKDYEMFQVDHITDYGTYCFHFDVEAMHTIKDAQQVPVDVIRRSDIYIDPDTPHIKEKLEDERLPYFVRMAGIKDSFICADGNKRVRARIERGDKDFKGYTFWPEHAERIFFSPMDFYFYIFLYEVNAMYNKMMENPHEENILSVTQMHLQANAAK</sequence>
<gene>
    <name evidence="1" type="ORF">FZC76_22085</name>
</gene>
<dbReference type="OrthoDB" id="2861113at2"/>
<protein>
    <submittedName>
        <fullName evidence="1">Uncharacterized protein</fullName>
    </submittedName>
</protein>
<name>A0A5D4S760_9BACI</name>
<accession>A0A5D4S760</accession>
<proteinExistence type="predicted"/>